<dbReference type="InterPro" id="IPR032710">
    <property type="entry name" value="NTF2-like_dom_sf"/>
</dbReference>
<dbReference type="Pfam" id="PF13577">
    <property type="entry name" value="SnoaL_4"/>
    <property type="match status" value="1"/>
</dbReference>
<dbReference type="SUPFAM" id="SSF54427">
    <property type="entry name" value="NTF2-like"/>
    <property type="match status" value="1"/>
</dbReference>
<feature type="domain" description="SnoaL-like" evidence="1">
    <location>
        <begin position="13"/>
        <end position="148"/>
    </location>
</feature>
<reference evidence="3" key="1">
    <citation type="journal article" date="2013" name="Genome Announc.">
        <title>Draft genome sequence of the grapevine dieback fungus Eutypa lata UCR-EL1.</title>
        <authorList>
            <person name="Blanco-Ulate B."/>
            <person name="Rolshausen P.E."/>
            <person name="Cantu D."/>
        </authorList>
    </citation>
    <scope>NUCLEOTIDE SEQUENCE [LARGE SCALE GENOMIC DNA]</scope>
    <source>
        <strain evidence="3">UCR-EL1</strain>
    </source>
</reference>
<evidence type="ECO:0000259" key="1">
    <source>
        <dbReference type="Pfam" id="PF13577"/>
    </source>
</evidence>
<sequence length="157" mass="17520">MAPQVSPEVTNLIRGKQNRYCRAVDAKIWEELFDTVALPEATFLYTHADGRVVTAALEGQDQSLEYDFKSRAAFIAFFKAAFAPLQTIHTIDGGDFEQVSDTEVKAVFIIMYFAGPQDPKAAIGHGCGGGHYHTTWKKVGDDWFLSSLKFVALYHRL</sequence>
<evidence type="ECO:0000313" key="2">
    <source>
        <dbReference type="EMBL" id="EMR64807.1"/>
    </source>
</evidence>
<dbReference type="InterPro" id="IPR037401">
    <property type="entry name" value="SnoaL-like"/>
</dbReference>
<dbReference type="AlphaFoldDB" id="M7SKU5"/>
<dbReference type="Gene3D" id="3.10.450.50">
    <property type="match status" value="1"/>
</dbReference>
<accession>M7SKU5</accession>
<keyword evidence="3" id="KW-1185">Reference proteome</keyword>
<dbReference type="eggNOG" id="ENOG502SVFZ">
    <property type="taxonomic scope" value="Eukaryota"/>
</dbReference>
<proteinExistence type="predicted"/>
<dbReference type="OrthoDB" id="4456362at2759"/>
<dbReference type="EMBL" id="KB706998">
    <property type="protein sequence ID" value="EMR64807.1"/>
    <property type="molecule type" value="Genomic_DNA"/>
</dbReference>
<evidence type="ECO:0000313" key="3">
    <source>
        <dbReference type="Proteomes" id="UP000012174"/>
    </source>
</evidence>
<protein>
    <submittedName>
        <fullName evidence="2">Putative bile acid 7-alpha protein</fullName>
    </submittedName>
</protein>
<dbReference type="HOGENOM" id="CLU_106738_11_0_1"/>
<dbReference type="Proteomes" id="UP000012174">
    <property type="component" value="Unassembled WGS sequence"/>
</dbReference>
<organism evidence="2 3">
    <name type="scientific">Eutypa lata (strain UCR-EL1)</name>
    <name type="common">Grapevine dieback disease fungus</name>
    <name type="synonym">Eutypa armeniacae</name>
    <dbReference type="NCBI Taxonomy" id="1287681"/>
    <lineage>
        <taxon>Eukaryota</taxon>
        <taxon>Fungi</taxon>
        <taxon>Dikarya</taxon>
        <taxon>Ascomycota</taxon>
        <taxon>Pezizomycotina</taxon>
        <taxon>Sordariomycetes</taxon>
        <taxon>Xylariomycetidae</taxon>
        <taxon>Xylariales</taxon>
        <taxon>Diatrypaceae</taxon>
        <taxon>Eutypa</taxon>
    </lineage>
</organism>
<gene>
    <name evidence="2" type="ORF">UCREL1_8227</name>
</gene>
<dbReference type="OMA" id="RKKAQYC"/>
<name>M7SKU5_EUTLA</name>
<dbReference type="KEGG" id="ela:UCREL1_8227"/>